<gene>
    <name evidence="8" type="ORF">ACFFMS_06425</name>
</gene>
<evidence type="ECO:0000313" key="8">
    <source>
        <dbReference type="EMBL" id="MFB9758161.1"/>
    </source>
</evidence>
<feature type="domain" description="Glycosyl hydrolase family 32 N-terminal" evidence="6">
    <location>
        <begin position="5"/>
        <end position="110"/>
    </location>
</feature>
<dbReference type="PANTHER" id="PTHR43101">
    <property type="entry name" value="BETA-FRUCTOSIDASE"/>
    <property type="match status" value="1"/>
</dbReference>
<dbReference type="SMART" id="SM00640">
    <property type="entry name" value="Glyco_32"/>
    <property type="match status" value="1"/>
</dbReference>
<keyword evidence="9" id="KW-1185">Reference proteome</keyword>
<reference evidence="8 9" key="1">
    <citation type="submission" date="2024-09" db="EMBL/GenBank/DDBJ databases">
        <authorList>
            <person name="Sun Q."/>
            <person name="Mori K."/>
        </authorList>
    </citation>
    <scope>NUCLEOTIDE SEQUENCE [LARGE SCALE GENOMIC DNA]</scope>
    <source>
        <strain evidence="8 9">JCM 11201</strain>
    </source>
</reference>
<dbReference type="InterPro" id="IPR013148">
    <property type="entry name" value="Glyco_hydro_32_N"/>
</dbReference>
<evidence type="ECO:0000256" key="2">
    <source>
        <dbReference type="ARBA" id="ARBA00012758"/>
    </source>
</evidence>
<evidence type="ECO:0000256" key="3">
    <source>
        <dbReference type="ARBA" id="ARBA00022801"/>
    </source>
</evidence>
<dbReference type="PANTHER" id="PTHR43101:SF1">
    <property type="entry name" value="BETA-FRUCTOSIDASE"/>
    <property type="match status" value="1"/>
</dbReference>
<dbReference type="EC" id="3.2.1.26" evidence="2"/>
<dbReference type="SUPFAM" id="SSF49899">
    <property type="entry name" value="Concanavalin A-like lectins/glucanases"/>
    <property type="match status" value="1"/>
</dbReference>
<evidence type="ECO:0000256" key="5">
    <source>
        <dbReference type="RuleBase" id="RU362110"/>
    </source>
</evidence>
<comment type="similarity">
    <text evidence="1 5">Belongs to the glycosyl hydrolase 32 family.</text>
</comment>
<keyword evidence="4 5" id="KW-0326">Glycosidase</keyword>
<dbReference type="InterPro" id="IPR023296">
    <property type="entry name" value="Glyco_hydro_beta-prop_sf"/>
</dbReference>
<name>A0ABV5WC40_9BACI</name>
<evidence type="ECO:0000259" key="6">
    <source>
        <dbReference type="Pfam" id="PF00251"/>
    </source>
</evidence>
<dbReference type="InterPro" id="IPR013189">
    <property type="entry name" value="Glyco_hydro_32_C"/>
</dbReference>
<protein>
    <recommendedName>
        <fullName evidence="2">beta-fructofuranosidase</fullName>
        <ecNumber evidence="2">3.2.1.26</ecNumber>
    </recommendedName>
</protein>
<proteinExistence type="inferred from homology"/>
<dbReference type="InterPro" id="IPR013320">
    <property type="entry name" value="ConA-like_dom_sf"/>
</dbReference>
<dbReference type="Gene3D" id="2.115.10.20">
    <property type="entry name" value="Glycosyl hydrolase domain, family 43"/>
    <property type="match status" value="1"/>
</dbReference>
<dbReference type="InterPro" id="IPR051214">
    <property type="entry name" value="GH32_Enzymes"/>
</dbReference>
<organism evidence="8 9">
    <name type="scientific">Ectobacillus funiculus</name>
    <dbReference type="NCBI Taxonomy" id="137993"/>
    <lineage>
        <taxon>Bacteria</taxon>
        <taxon>Bacillati</taxon>
        <taxon>Bacillota</taxon>
        <taxon>Bacilli</taxon>
        <taxon>Bacillales</taxon>
        <taxon>Bacillaceae</taxon>
        <taxon>Ectobacillus</taxon>
    </lineage>
</organism>
<dbReference type="EMBL" id="JBHMAF010000020">
    <property type="protein sequence ID" value="MFB9758161.1"/>
    <property type="molecule type" value="Genomic_DNA"/>
</dbReference>
<dbReference type="Gene3D" id="2.60.120.560">
    <property type="entry name" value="Exo-inulinase, domain 1"/>
    <property type="match status" value="1"/>
</dbReference>
<feature type="domain" description="Glycosyl hydrolase family 32 C-terminal" evidence="7">
    <location>
        <begin position="113"/>
        <end position="260"/>
    </location>
</feature>
<comment type="caution">
    <text evidence="8">The sequence shown here is derived from an EMBL/GenBank/DDBJ whole genome shotgun (WGS) entry which is preliminary data.</text>
</comment>
<dbReference type="InterPro" id="IPR001362">
    <property type="entry name" value="Glyco_hydro_32"/>
</dbReference>
<evidence type="ECO:0000256" key="4">
    <source>
        <dbReference type="ARBA" id="ARBA00023295"/>
    </source>
</evidence>
<sequence>MRKQGVLIFSPQGIEAENDKYQNIYQTGCLVGDPLNLETLQFNHGEFQELDLGFDFYAAQTMISPDGRRILSAWMGLPEINYPTEKFGYCGCLTIPRELTLKEGKLIQQPIKELKQLRYNHKRFQKILTSDERFMLETGAMFELEIILEMKDPTELRFGIRADQKNEAKTLIHIDKNKSEVIIDRSQSGAAFATEYGNTRKIAGNISDEIKLQIFVDQSSIEIFINDGEIVASSRIFPNEDQNYLFIETINGKSAIQLDYWRLKDSNEELKATTSK</sequence>
<dbReference type="Proteomes" id="UP001589609">
    <property type="component" value="Unassembled WGS sequence"/>
</dbReference>
<evidence type="ECO:0000259" key="7">
    <source>
        <dbReference type="Pfam" id="PF08244"/>
    </source>
</evidence>
<dbReference type="Pfam" id="PF00251">
    <property type="entry name" value="Glyco_hydro_32N"/>
    <property type="match status" value="1"/>
</dbReference>
<evidence type="ECO:0000313" key="9">
    <source>
        <dbReference type="Proteomes" id="UP001589609"/>
    </source>
</evidence>
<accession>A0ABV5WC40</accession>
<keyword evidence="3 5" id="KW-0378">Hydrolase</keyword>
<dbReference type="GO" id="GO:0016787">
    <property type="term" value="F:hydrolase activity"/>
    <property type="evidence" value="ECO:0007669"/>
    <property type="project" value="UniProtKB-KW"/>
</dbReference>
<dbReference type="Pfam" id="PF08244">
    <property type="entry name" value="Glyco_hydro_32C"/>
    <property type="match status" value="1"/>
</dbReference>
<dbReference type="SUPFAM" id="SSF75005">
    <property type="entry name" value="Arabinanase/levansucrase/invertase"/>
    <property type="match status" value="1"/>
</dbReference>
<evidence type="ECO:0000256" key="1">
    <source>
        <dbReference type="ARBA" id="ARBA00009902"/>
    </source>
</evidence>